<dbReference type="AlphaFoldDB" id="A0A9D1PXU3"/>
<dbReference type="InterPro" id="IPR051788">
    <property type="entry name" value="MFS_Transporter"/>
</dbReference>
<comment type="subcellular location">
    <subcellularLocation>
        <location evidence="1">Membrane</location>
        <topology evidence="1">Multi-pass membrane protein</topology>
    </subcellularLocation>
</comment>
<feature type="transmembrane region" description="Helical" evidence="5">
    <location>
        <begin position="24"/>
        <end position="44"/>
    </location>
</feature>
<feature type="transmembrane region" description="Helical" evidence="5">
    <location>
        <begin position="154"/>
        <end position="175"/>
    </location>
</feature>
<evidence type="ECO:0000256" key="4">
    <source>
        <dbReference type="ARBA" id="ARBA00023136"/>
    </source>
</evidence>
<accession>A0A9D1PXU3</accession>
<evidence type="ECO:0000313" key="6">
    <source>
        <dbReference type="EMBL" id="HIW01231.1"/>
    </source>
</evidence>
<feature type="transmembrane region" description="Helical" evidence="5">
    <location>
        <begin position="291"/>
        <end position="309"/>
    </location>
</feature>
<feature type="transmembrane region" description="Helical" evidence="5">
    <location>
        <begin position="315"/>
        <end position="337"/>
    </location>
</feature>
<dbReference type="GO" id="GO:0016020">
    <property type="term" value="C:membrane"/>
    <property type="evidence" value="ECO:0007669"/>
    <property type="project" value="UniProtKB-SubCell"/>
</dbReference>
<evidence type="ECO:0000313" key="7">
    <source>
        <dbReference type="Proteomes" id="UP000886752"/>
    </source>
</evidence>
<evidence type="ECO:0000256" key="1">
    <source>
        <dbReference type="ARBA" id="ARBA00004141"/>
    </source>
</evidence>
<feature type="transmembrane region" description="Helical" evidence="5">
    <location>
        <begin position="376"/>
        <end position="397"/>
    </location>
</feature>
<comment type="caution">
    <text evidence="6">The sequence shown here is derived from an EMBL/GenBank/DDBJ whole genome shotgun (WGS) entry which is preliminary data.</text>
</comment>
<feature type="transmembrane region" description="Helical" evidence="5">
    <location>
        <begin position="115"/>
        <end position="133"/>
    </location>
</feature>
<sequence length="402" mass="42869">MTTLALSLPRELARRLVPQTARGNYRMALMFFFFFMGTIFASWATRIPDIKASLQLTDAALGSILFGAPLGELVAIAPSAWLIGKVHTRKAIILSMILLPLALVGLSLAPGRLALFAALFFFGFVYNMANIALNSQAVGVEILYRRSIIATFHGMWSLGGVIGGLIGAVVAPLGVPPLLHFVAITVITLCGLALLQPLIMPREVHIGSSKGEPQKKTRIRPSAFLIILGFIAFGSMATEGAMYDWSAVFFAQVIQPEEHFVRLGYLACMTFMVMGRLLADGLVNRYGVTPVLQASGLCIAAGLTLALTTGELVPATVGLALVGFGMASIVPLCYSLAGRSRTIPAQVGISFVSSISFFGFLACPPTIGFLSHLFGLSWALSPIIVVGLAIFVLATLAHRMRP</sequence>
<evidence type="ECO:0000256" key="2">
    <source>
        <dbReference type="ARBA" id="ARBA00022692"/>
    </source>
</evidence>
<feature type="transmembrane region" description="Helical" evidence="5">
    <location>
        <begin position="181"/>
        <end position="201"/>
    </location>
</feature>
<dbReference type="PANTHER" id="PTHR23514">
    <property type="entry name" value="BYPASS OF STOP CODON PROTEIN 6"/>
    <property type="match status" value="1"/>
</dbReference>
<organism evidence="6 7">
    <name type="scientific">Candidatus Desulfovibrio intestinipullorum</name>
    <dbReference type="NCBI Taxonomy" id="2838536"/>
    <lineage>
        <taxon>Bacteria</taxon>
        <taxon>Pseudomonadati</taxon>
        <taxon>Thermodesulfobacteriota</taxon>
        <taxon>Desulfovibrionia</taxon>
        <taxon>Desulfovibrionales</taxon>
        <taxon>Desulfovibrionaceae</taxon>
        <taxon>Desulfovibrio</taxon>
    </lineage>
</organism>
<feature type="transmembrane region" description="Helical" evidence="5">
    <location>
        <begin position="64"/>
        <end position="84"/>
    </location>
</feature>
<evidence type="ECO:0000256" key="5">
    <source>
        <dbReference type="SAM" id="Phobius"/>
    </source>
</evidence>
<reference evidence="6" key="1">
    <citation type="journal article" date="2021" name="PeerJ">
        <title>Extensive microbial diversity within the chicken gut microbiome revealed by metagenomics and culture.</title>
        <authorList>
            <person name="Gilroy R."/>
            <person name="Ravi A."/>
            <person name="Getino M."/>
            <person name="Pursley I."/>
            <person name="Horton D.L."/>
            <person name="Alikhan N.F."/>
            <person name="Baker D."/>
            <person name="Gharbi K."/>
            <person name="Hall N."/>
            <person name="Watson M."/>
            <person name="Adriaenssens E.M."/>
            <person name="Foster-Nyarko E."/>
            <person name="Jarju S."/>
            <person name="Secka A."/>
            <person name="Antonio M."/>
            <person name="Oren A."/>
            <person name="Chaudhuri R.R."/>
            <person name="La Ragione R."/>
            <person name="Hildebrand F."/>
            <person name="Pallen M.J."/>
        </authorList>
    </citation>
    <scope>NUCLEOTIDE SEQUENCE</scope>
    <source>
        <strain evidence="6">ChiHecec2B26-446</strain>
    </source>
</reference>
<feature type="transmembrane region" description="Helical" evidence="5">
    <location>
        <begin position="349"/>
        <end position="370"/>
    </location>
</feature>
<dbReference type="GO" id="GO:0022857">
    <property type="term" value="F:transmembrane transporter activity"/>
    <property type="evidence" value="ECO:0007669"/>
    <property type="project" value="InterPro"/>
</dbReference>
<name>A0A9D1PXU3_9BACT</name>
<dbReference type="Pfam" id="PF07690">
    <property type="entry name" value="MFS_1"/>
    <property type="match status" value="1"/>
</dbReference>
<keyword evidence="2 5" id="KW-0812">Transmembrane</keyword>
<feature type="transmembrane region" description="Helical" evidence="5">
    <location>
        <begin position="222"/>
        <end position="243"/>
    </location>
</feature>
<dbReference type="Proteomes" id="UP000886752">
    <property type="component" value="Unassembled WGS sequence"/>
</dbReference>
<dbReference type="EMBL" id="DXHV01000075">
    <property type="protein sequence ID" value="HIW01231.1"/>
    <property type="molecule type" value="Genomic_DNA"/>
</dbReference>
<dbReference type="Gene3D" id="1.20.1250.20">
    <property type="entry name" value="MFS general substrate transporter like domains"/>
    <property type="match status" value="1"/>
</dbReference>
<keyword evidence="4 5" id="KW-0472">Membrane</keyword>
<dbReference type="InterPro" id="IPR011701">
    <property type="entry name" value="MFS"/>
</dbReference>
<dbReference type="CDD" id="cd17393">
    <property type="entry name" value="MFS_MosC_like"/>
    <property type="match status" value="1"/>
</dbReference>
<evidence type="ECO:0000256" key="3">
    <source>
        <dbReference type="ARBA" id="ARBA00022989"/>
    </source>
</evidence>
<feature type="transmembrane region" description="Helical" evidence="5">
    <location>
        <begin position="91"/>
        <end position="109"/>
    </location>
</feature>
<dbReference type="SUPFAM" id="SSF103473">
    <property type="entry name" value="MFS general substrate transporter"/>
    <property type="match status" value="1"/>
</dbReference>
<dbReference type="PANTHER" id="PTHR23514:SF13">
    <property type="entry name" value="INNER MEMBRANE PROTEIN YBJJ"/>
    <property type="match status" value="1"/>
</dbReference>
<protein>
    <submittedName>
        <fullName evidence="6">MFS transporter</fullName>
    </submittedName>
</protein>
<gene>
    <name evidence="6" type="ORF">H9894_08595</name>
</gene>
<reference evidence="6" key="2">
    <citation type="submission" date="2021-04" db="EMBL/GenBank/DDBJ databases">
        <authorList>
            <person name="Gilroy R."/>
        </authorList>
    </citation>
    <scope>NUCLEOTIDE SEQUENCE</scope>
    <source>
        <strain evidence="6">ChiHecec2B26-446</strain>
    </source>
</reference>
<proteinExistence type="predicted"/>
<keyword evidence="3 5" id="KW-1133">Transmembrane helix</keyword>
<feature type="transmembrane region" description="Helical" evidence="5">
    <location>
        <begin position="263"/>
        <end position="279"/>
    </location>
</feature>
<dbReference type="InterPro" id="IPR036259">
    <property type="entry name" value="MFS_trans_sf"/>
</dbReference>